<evidence type="ECO:0000256" key="1">
    <source>
        <dbReference type="SAM" id="Coils"/>
    </source>
</evidence>
<proteinExistence type="predicted"/>
<evidence type="ECO:0000313" key="3">
    <source>
        <dbReference type="Proteomes" id="UP000186744"/>
    </source>
</evidence>
<dbReference type="EMBL" id="FTOL01000001">
    <property type="protein sequence ID" value="SIS59941.1"/>
    <property type="molecule type" value="Genomic_DNA"/>
</dbReference>
<keyword evidence="3" id="KW-1185">Reference proteome</keyword>
<organism evidence="2 3">
    <name type="scientific">Chryseobacterium ureilyticum</name>
    <dbReference type="NCBI Taxonomy" id="373668"/>
    <lineage>
        <taxon>Bacteria</taxon>
        <taxon>Pseudomonadati</taxon>
        <taxon>Bacteroidota</taxon>
        <taxon>Flavobacteriia</taxon>
        <taxon>Flavobacteriales</taxon>
        <taxon>Weeksellaceae</taxon>
        <taxon>Chryseobacterium group</taxon>
        <taxon>Chryseobacterium</taxon>
    </lineage>
</organism>
<name>A0A1N7KEC2_9FLAO</name>
<feature type="coiled-coil region" evidence="1">
    <location>
        <begin position="2"/>
        <end position="29"/>
    </location>
</feature>
<gene>
    <name evidence="2" type="ORF">SAMN05421786_101414</name>
</gene>
<protein>
    <submittedName>
        <fullName evidence="2">Uncharacterized protein</fullName>
    </submittedName>
</protein>
<evidence type="ECO:0000313" key="2">
    <source>
        <dbReference type="EMBL" id="SIS59941.1"/>
    </source>
</evidence>
<sequence length="55" mass="6719">MKKKEKKKKKKTKEKLEDQRRDISDLIDELAYADDSENIKKIRKFLDDMYILSQE</sequence>
<dbReference type="RefSeq" id="WP_167369950.1">
    <property type="nucleotide sequence ID" value="NZ_FTOL01000001.1"/>
</dbReference>
<keyword evidence="1" id="KW-0175">Coiled coil</keyword>
<dbReference type="AlphaFoldDB" id="A0A1N7KEC2"/>
<reference evidence="3" key="1">
    <citation type="submission" date="2017-01" db="EMBL/GenBank/DDBJ databases">
        <authorList>
            <person name="Varghese N."/>
            <person name="Submissions S."/>
        </authorList>
    </citation>
    <scope>NUCLEOTIDE SEQUENCE [LARGE SCALE GENOMIC DNA]</scope>
    <source>
        <strain evidence="3">DSM 18017</strain>
    </source>
</reference>
<dbReference type="Proteomes" id="UP000186744">
    <property type="component" value="Unassembled WGS sequence"/>
</dbReference>
<accession>A0A1N7KEC2</accession>